<dbReference type="PANTHER" id="PTHR37042:SF4">
    <property type="entry name" value="OUTER MEMBRANE PROTEIN RV1973"/>
    <property type="match status" value="1"/>
</dbReference>
<gene>
    <name evidence="5" type="ORF">BJ970_002262</name>
</gene>
<evidence type="ECO:0000256" key="2">
    <source>
        <dbReference type="ARBA" id="ARBA00023136"/>
    </source>
</evidence>
<evidence type="ECO:0000256" key="4">
    <source>
        <dbReference type="SAM" id="Phobius"/>
    </source>
</evidence>
<proteinExistence type="predicted"/>
<protein>
    <submittedName>
        <fullName evidence="5">Mce-associated membrane protein</fullName>
    </submittedName>
</protein>
<sequence>MPSNRRNGPNRQPPTRRPRVAGLRNRTANHGETFKSQAQESGRVTADAVDALDETKPDDVDQPLAAEAVAERSEATGVGAEPVGSDAETEQSASVGPERPSSTAVPETAQPDRAWAQTVRGVHIAELSETKPGRTSAKRRWWALWVATVVLAGFALWFGIETYAVRDTGSAANETLVSAGATSEVNGQISDAVEKVFSYDFNDTAKTETAARDLLVGPAVQRYNDLFALVKQQAPQQQLIVTTTVKSSAVTRLQDDRAELLLFVDQHSMRANTGESNTGPAQISVSAEKQGDRWKITQITLR</sequence>
<comment type="caution">
    <text evidence="5">The sequence shown here is derived from an EMBL/GenBank/DDBJ whole genome shotgun (WGS) entry which is preliminary data.</text>
</comment>
<feature type="compositionally biased region" description="Polar residues" evidence="3">
    <location>
        <begin position="1"/>
        <end position="10"/>
    </location>
</feature>
<evidence type="ECO:0000256" key="1">
    <source>
        <dbReference type="ARBA" id="ARBA00004370"/>
    </source>
</evidence>
<feature type="region of interest" description="Disordered" evidence="3">
    <location>
        <begin position="1"/>
        <end position="115"/>
    </location>
</feature>
<evidence type="ECO:0000313" key="5">
    <source>
        <dbReference type="EMBL" id="MBB5154728.1"/>
    </source>
</evidence>
<keyword evidence="4" id="KW-1133">Transmembrane helix</keyword>
<evidence type="ECO:0000256" key="3">
    <source>
        <dbReference type="SAM" id="MobiDB-lite"/>
    </source>
</evidence>
<name>A0A840Q7P4_9PSEU</name>
<feature type="transmembrane region" description="Helical" evidence="4">
    <location>
        <begin position="141"/>
        <end position="160"/>
    </location>
</feature>
<reference evidence="5 6" key="1">
    <citation type="submission" date="2020-08" db="EMBL/GenBank/DDBJ databases">
        <title>Sequencing the genomes of 1000 actinobacteria strains.</title>
        <authorList>
            <person name="Klenk H.-P."/>
        </authorList>
    </citation>
    <scope>NUCLEOTIDE SEQUENCE [LARGE SCALE GENOMIC DNA]</scope>
    <source>
        <strain evidence="5 6">DSM 45584</strain>
    </source>
</reference>
<comment type="subcellular location">
    <subcellularLocation>
        <location evidence="1">Membrane</location>
    </subcellularLocation>
</comment>
<dbReference type="PANTHER" id="PTHR37042">
    <property type="entry name" value="OUTER MEMBRANE PROTEIN RV1973"/>
    <property type="match status" value="1"/>
</dbReference>
<accession>A0A840Q7P4</accession>
<dbReference type="AlphaFoldDB" id="A0A840Q7P4"/>
<feature type="compositionally biased region" description="Polar residues" evidence="3">
    <location>
        <begin position="90"/>
        <end position="105"/>
    </location>
</feature>
<dbReference type="RefSeq" id="WP_184726200.1">
    <property type="nucleotide sequence ID" value="NZ_JACHIW010000001.1"/>
</dbReference>
<keyword evidence="4" id="KW-0812">Transmembrane</keyword>
<feature type="compositionally biased region" description="Polar residues" evidence="3">
    <location>
        <begin position="26"/>
        <end position="42"/>
    </location>
</feature>
<evidence type="ECO:0000313" key="6">
    <source>
        <dbReference type="Proteomes" id="UP000584374"/>
    </source>
</evidence>
<dbReference type="GO" id="GO:0016020">
    <property type="term" value="C:membrane"/>
    <property type="evidence" value="ECO:0007669"/>
    <property type="project" value="UniProtKB-SubCell"/>
</dbReference>
<keyword evidence="6" id="KW-1185">Reference proteome</keyword>
<dbReference type="Proteomes" id="UP000584374">
    <property type="component" value="Unassembled WGS sequence"/>
</dbReference>
<keyword evidence="2 4" id="KW-0472">Membrane</keyword>
<dbReference type="EMBL" id="JACHIW010000001">
    <property type="protein sequence ID" value="MBB5154728.1"/>
    <property type="molecule type" value="Genomic_DNA"/>
</dbReference>
<organism evidence="5 6">
    <name type="scientific">Saccharopolyspora phatthalungensis</name>
    <dbReference type="NCBI Taxonomy" id="664693"/>
    <lineage>
        <taxon>Bacteria</taxon>
        <taxon>Bacillati</taxon>
        <taxon>Actinomycetota</taxon>
        <taxon>Actinomycetes</taxon>
        <taxon>Pseudonocardiales</taxon>
        <taxon>Pseudonocardiaceae</taxon>
        <taxon>Saccharopolyspora</taxon>
    </lineage>
</organism>